<name>A0AAD7C9J3_MYCRO</name>
<protein>
    <submittedName>
        <fullName evidence="1">Uncharacterized protein</fullName>
    </submittedName>
</protein>
<evidence type="ECO:0000313" key="1">
    <source>
        <dbReference type="EMBL" id="KAJ7642896.1"/>
    </source>
</evidence>
<proteinExistence type="predicted"/>
<reference evidence="1" key="1">
    <citation type="submission" date="2023-03" db="EMBL/GenBank/DDBJ databases">
        <title>Massive genome expansion in bonnet fungi (Mycena s.s.) driven by repeated elements and novel gene families across ecological guilds.</title>
        <authorList>
            <consortium name="Lawrence Berkeley National Laboratory"/>
            <person name="Harder C.B."/>
            <person name="Miyauchi S."/>
            <person name="Viragh M."/>
            <person name="Kuo A."/>
            <person name="Thoen E."/>
            <person name="Andreopoulos B."/>
            <person name="Lu D."/>
            <person name="Skrede I."/>
            <person name="Drula E."/>
            <person name="Henrissat B."/>
            <person name="Morin E."/>
            <person name="Kohler A."/>
            <person name="Barry K."/>
            <person name="LaButti K."/>
            <person name="Morin E."/>
            <person name="Salamov A."/>
            <person name="Lipzen A."/>
            <person name="Mereny Z."/>
            <person name="Hegedus B."/>
            <person name="Baldrian P."/>
            <person name="Stursova M."/>
            <person name="Weitz H."/>
            <person name="Taylor A."/>
            <person name="Grigoriev I.V."/>
            <person name="Nagy L.G."/>
            <person name="Martin F."/>
            <person name="Kauserud H."/>
        </authorList>
    </citation>
    <scope>NUCLEOTIDE SEQUENCE</scope>
    <source>
        <strain evidence="1">CBHHK067</strain>
    </source>
</reference>
<gene>
    <name evidence="1" type="ORF">B0H17DRAFT_1148702</name>
</gene>
<keyword evidence="2" id="KW-1185">Reference proteome</keyword>
<dbReference type="Proteomes" id="UP001221757">
    <property type="component" value="Unassembled WGS sequence"/>
</dbReference>
<comment type="caution">
    <text evidence="1">The sequence shown here is derived from an EMBL/GenBank/DDBJ whole genome shotgun (WGS) entry which is preliminary data.</text>
</comment>
<dbReference type="EMBL" id="JARKIE010000412">
    <property type="protein sequence ID" value="KAJ7642896.1"/>
    <property type="molecule type" value="Genomic_DNA"/>
</dbReference>
<organism evidence="1 2">
    <name type="scientific">Mycena rosella</name>
    <name type="common">Pink bonnet</name>
    <name type="synonym">Agaricus rosellus</name>
    <dbReference type="NCBI Taxonomy" id="1033263"/>
    <lineage>
        <taxon>Eukaryota</taxon>
        <taxon>Fungi</taxon>
        <taxon>Dikarya</taxon>
        <taxon>Basidiomycota</taxon>
        <taxon>Agaricomycotina</taxon>
        <taxon>Agaricomycetes</taxon>
        <taxon>Agaricomycetidae</taxon>
        <taxon>Agaricales</taxon>
        <taxon>Marasmiineae</taxon>
        <taxon>Mycenaceae</taxon>
        <taxon>Mycena</taxon>
    </lineage>
</organism>
<evidence type="ECO:0000313" key="2">
    <source>
        <dbReference type="Proteomes" id="UP001221757"/>
    </source>
</evidence>
<accession>A0AAD7C9J3</accession>
<sequence>MSTASLNAVNEYRPSPVERVVQPQMRNKNVLPLTSPTFNAINIHSGKAGRTYSDELEAGAPMRVNNTATGAPVRVKAAPIVISELRDFRREREPFAHPPTAVHVKREEIFKLEPTCHNDTPVDPIRKRTLTEGGREVVEILSNSEDETGKSAEPNFDSDFEVAEALFRTAPRSSSIVGADHDSLNPVMILDSDDEFKSDLSWQESDIIWQDPVIMSEVLVGRFRTTALSTVQRLERLTRIPSIWPIPRIHTAFVLIPDSSYEQVDARTGLLYMVDQLIKKSWCCACERVDPALLQVERYELDPASRDALFAVQQNTRRREGTTAHNRTAGFYDIVIKKKCMALDAKGQLCTGNPML</sequence>
<dbReference type="AlphaFoldDB" id="A0AAD7C9J3"/>